<organism evidence="1 2">
    <name type="scientific">Shewanella denitrificans (strain OS217 / ATCC BAA-1090 / DSM 15013)</name>
    <dbReference type="NCBI Taxonomy" id="318161"/>
    <lineage>
        <taxon>Bacteria</taxon>
        <taxon>Pseudomonadati</taxon>
        <taxon>Pseudomonadota</taxon>
        <taxon>Gammaproteobacteria</taxon>
        <taxon>Alteromonadales</taxon>
        <taxon>Shewanellaceae</taxon>
        <taxon>Shewanella</taxon>
    </lineage>
</organism>
<proteinExistence type="predicted"/>
<dbReference type="EMBL" id="CP000302">
    <property type="protein sequence ID" value="ABE56838.1"/>
    <property type="molecule type" value="Genomic_DNA"/>
</dbReference>
<evidence type="ECO:0000313" key="1">
    <source>
        <dbReference type="EMBL" id="ABE56838.1"/>
    </source>
</evidence>
<sequence length="68" mass="7880">MVLTQISVATANDRYLLVILDGAGWYTQDLADVNDTVEQCCRAWNTFIECRNRVKRLCRWDWAKLGSL</sequence>
<dbReference type="AlphaFoldDB" id="Q12I88"/>
<protein>
    <submittedName>
        <fullName evidence="1">Uncharacterized protein</fullName>
    </submittedName>
</protein>
<dbReference type="Proteomes" id="UP000001982">
    <property type="component" value="Chromosome"/>
</dbReference>
<reference evidence="1 2" key="1">
    <citation type="submission" date="2006-03" db="EMBL/GenBank/DDBJ databases">
        <title>Complete sequence of Shewanella denitrificans OS217.</title>
        <authorList>
            <consortium name="US DOE Joint Genome Institute"/>
            <person name="Copeland A."/>
            <person name="Lucas S."/>
            <person name="Lapidus A."/>
            <person name="Barry K."/>
            <person name="Detter J.C."/>
            <person name="Glavina del Rio T."/>
            <person name="Hammon N."/>
            <person name="Israni S."/>
            <person name="Dalin E."/>
            <person name="Tice H."/>
            <person name="Pitluck S."/>
            <person name="Brettin T."/>
            <person name="Bruce D."/>
            <person name="Han C."/>
            <person name="Tapia R."/>
            <person name="Gilna P."/>
            <person name="Kiss H."/>
            <person name="Schmutz J."/>
            <person name="Larimer F."/>
            <person name="Land M."/>
            <person name="Hauser L."/>
            <person name="Kyrpides N."/>
            <person name="Lykidis A."/>
            <person name="Richardson P."/>
        </authorList>
    </citation>
    <scope>NUCLEOTIDE SEQUENCE [LARGE SCALE GENOMIC DNA]</scope>
    <source>
        <strain evidence="2">OS217 / ATCC BAA-1090 / DSM 15013</strain>
    </source>
</reference>
<dbReference type="KEGG" id="sdn:Sden_3563"/>
<dbReference type="HOGENOM" id="CLU_2791654_0_0_6"/>
<keyword evidence="2" id="KW-1185">Reference proteome</keyword>
<accession>Q12I88</accession>
<gene>
    <name evidence="1" type="ordered locus">Sden_3563</name>
</gene>
<name>Q12I88_SHEDO</name>
<evidence type="ECO:0000313" key="2">
    <source>
        <dbReference type="Proteomes" id="UP000001982"/>
    </source>
</evidence>